<dbReference type="AlphaFoldDB" id="A0A1I0GV12"/>
<keyword evidence="4" id="KW-1185">Reference proteome</keyword>
<feature type="transmembrane region" description="Helical" evidence="1">
    <location>
        <begin position="19"/>
        <end position="41"/>
    </location>
</feature>
<evidence type="ECO:0000313" key="3">
    <source>
        <dbReference type="EMBL" id="SET75205.1"/>
    </source>
</evidence>
<feature type="transmembrane region" description="Helical" evidence="1">
    <location>
        <begin position="121"/>
        <end position="147"/>
    </location>
</feature>
<gene>
    <name evidence="3" type="ORF">SAMN04487771_10397</name>
</gene>
<dbReference type="Proteomes" id="UP000199820">
    <property type="component" value="Unassembled WGS sequence"/>
</dbReference>
<dbReference type="OrthoDB" id="1633380at2"/>
<protein>
    <submittedName>
        <fullName evidence="3">Nucleoside recognition GATE domain-containing membrane protein YjiH</fullName>
    </submittedName>
</protein>
<feature type="transmembrane region" description="Helical" evidence="1">
    <location>
        <begin position="421"/>
        <end position="442"/>
    </location>
</feature>
<evidence type="ECO:0000256" key="1">
    <source>
        <dbReference type="SAM" id="Phobius"/>
    </source>
</evidence>
<feature type="transmembrane region" description="Helical" evidence="1">
    <location>
        <begin position="237"/>
        <end position="257"/>
    </location>
</feature>
<feature type="transmembrane region" description="Helical" evidence="1">
    <location>
        <begin position="174"/>
        <end position="192"/>
    </location>
</feature>
<dbReference type="InterPro" id="IPR011642">
    <property type="entry name" value="Gate_dom"/>
</dbReference>
<feature type="transmembrane region" description="Helical" evidence="1">
    <location>
        <begin position="325"/>
        <end position="349"/>
    </location>
</feature>
<feature type="transmembrane region" description="Helical" evidence="1">
    <location>
        <begin position="388"/>
        <end position="409"/>
    </location>
</feature>
<sequence length="443" mass="48502">MTGQAVETKHEAESKGTDIAKFVLCSALGIFMFFISVTFGGKSTIPLDHLTTIVRGALGEAQKWVVLAVIAAGAALPFVKKTWNQSTQSVVFSVFKVVGLICGIMYMFHLGPEELHTNADLFPFLYVTLCCSLCFLIPIGAVFLSFLTDYGLMEFVAVFLQPVMRKIWKTPGRSAIDAVASFVGSYSLALLITDRLYQNGRYNKKEAFIIATGFSTVSTTFMVVVAKTLGLMDRWNFYFWTTLVITFIVTAIVARIYPTSKVPDEYMEGVTPDPEPIVTKDRLNVAWTDALTASHNSGSIVDNVVRNTKDGCRMVANILPTIMSIGFLGMLIALFTPVFNIIGYVFYPFTMAVQLPEAMTAAKAISTSIAEMFLPAAFVAEASIRTKYVIAVSCISELLFFSAVIPCILSTKIPVTIPQILILWVERVILSILLAGAVALLVL</sequence>
<feature type="transmembrane region" description="Helical" evidence="1">
    <location>
        <begin position="61"/>
        <end position="79"/>
    </location>
</feature>
<keyword evidence="1" id="KW-1133">Transmembrane helix</keyword>
<dbReference type="eggNOG" id="COG3314">
    <property type="taxonomic scope" value="Bacteria"/>
</dbReference>
<keyword evidence="1" id="KW-0472">Membrane</keyword>
<name>A0A1I0GV12_9FIRM</name>
<feature type="domain" description="Nucleoside transporter/FeoB GTPase Gate" evidence="2">
    <location>
        <begin position="137"/>
        <end position="231"/>
    </location>
</feature>
<feature type="transmembrane region" description="Helical" evidence="1">
    <location>
        <begin position="207"/>
        <end position="225"/>
    </location>
</feature>
<accession>A0A1I0GV12</accession>
<organism evidence="3 4">
    <name type="scientific">[Clostridium] aminophilum</name>
    <dbReference type="NCBI Taxonomy" id="1526"/>
    <lineage>
        <taxon>Bacteria</taxon>
        <taxon>Bacillati</taxon>
        <taxon>Bacillota</taxon>
        <taxon>Clostridia</taxon>
        <taxon>Lachnospirales</taxon>
        <taxon>Lachnospiraceae</taxon>
    </lineage>
</organism>
<proteinExistence type="predicted"/>
<dbReference type="EMBL" id="FOIL01000039">
    <property type="protein sequence ID" value="SET75205.1"/>
    <property type="molecule type" value="Genomic_DNA"/>
</dbReference>
<keyword evidence="1" id="KW-0812">Transmembrane</keyword>
<dbReference type="Pfam" id="PF07670">
    <property type="entry name" value="Gate"/>
    <property type="match status" value="1"/>
</dbReference>
<dbReference type="RefSeq" id="WP_074650010.1">
    <property type="nucleotide sequence ID" value="NZ_FOIL01000039.1"/>
</dbReference>
<evidence type="ECO:0000259" key="2">
    <source>
        <dbReference type="Pfam" id="PF07670"/>
    </source>
</evidence>
<feature type="transmembrane region" description="Helical" evidence="1">
    <location>
        <begin position="91"/>
        <end position="109"/>
    </location>
</feature>
<evidence type="ECO:0000313" key="4">
    <source>
        <dbReference type="Proteomes" id="UP000199820"/>
    </source>
</evidence>
<reference evidence="4" key="1">
    <citation type="submission" date="2016-10" db="EMBL/GenBank/DDBJ databases">
        <authorList>
            <person name="Varghese N."/>
            <person name="Submissions S."/>
        </authorList>
    </citation>
    <scope>NUCLEOTIDE SEQUENCE [LARGE SCALE GENOMIC DNA]</scope>
    <source>
        <strain evidence="4">KH1P1</strain>
    </source>
</reference>